<protein>
    <submittedName>
        <fullName evidence="1">Uncharacterized protein</fullName>
    </submittedName>
</protein>
<dbReference type="EMBL" id="CDOI01000208">
    <property type="protein sequence ID" value="CEN49773.1"/>
    <property type="molecule type" value="Genomic_DNA"/>
</dbReference>
<accession>A0A0B7IIH8</accession>
<sequence>MQEVKIYTKLISKFIQYLNLIVNEKYHLHRLLVIFTIKLPKFERNRSLLRGTSCFIRT</sequence>
<gene>
    <name evidence="1" type="ORF">CCAND38_910002</name>
</gene>
<proteinExistence type="predicted"/>
<organism evidence="1 2">
    <name type="scientific">Capnocytophaga canis</name>
    <dbReference type="NCBI Taxonomy" id="1848903"/>
    <lineage>
        <taxon>Bacteria</taxon>
        <taxon>Pseudomonadati</taxon>
        <taxon>Bacteroidota</taxon>
        <taxon>Flavobacteriia</taxon>
        <taxon>Flavobacteriales</taxon>
        <taxon>Flavobacteriaceae</taxon>
        <taxon>Capnocytophaga</taxon>
    </lineage>
</organism>
<dbReference type="AlphaFoldDB" id="A0A0B7IIH8"/>
<name>A0A0B7IIH8_9FLAO</name>
<evidence type="ECO:0000313" key="1">
    <source>
        <dbReference type="EMBL" id="CEN49773.1"/>
    </source>
</evidence>
<reference evidence="1 2" key="1">
    <citation type="submission" date="2015-01" db="EMBL/GenBank/DDBJ databases">
        <authorList>
            <person name="Xiang T."/>
            <person name="Song Y."/>
            <person name="Huang L."/>
            <person name="Wang B."/>
            <person name="Wu P."/>
        </authorList>
    </citation>
    <scope>NUCLEOTIDE SEQUENCE [LARGE SCALE GENOMIC DNA]</scope>
    <source>
        <strain evidence="1 2">CcD38</strain>
    </source>
</reference>
<dbReference type="Proteomes" id="UP000045051">
    <property type="component" value="Unassembled WGS sequence"/>
</dbReference>
<keyword evidence="2" id="KW-1185">Reference proteome</keyword>
<evidence type="ECO:0000313" key="2">
    <source>
        <dbReference type="Proteomes" id="UP000045051"/>
    </source>
</evidence>